<evidence type="ECO:0000313" key="5">
    <source>
        <dbReference type="EMBL" id="HIW79351.1"/>
    </source>
</evidence>
<evidence type="ECO:0000313" key="6">
    <source>
        <dbReference type="Proteomes" id="UP000824264"/>
    </source>
</evidence>
<dbReference type="PANTHER" id="PTHR42885">
    <property type="entry name" value="HISTIDINOL-PHOSPHATE AMINOTRANSFERASE-RELATED"/>
    <property type="match status" value="1"/>
</dbReference>
<keyword evidence="2" id="KW-0663">Pyridoxal phosphate</keyword>
<evidence type="ECO:0000256" key="3">
    <source>
        <dbReference type="SAM" id="MobiDB-lite"/>
    </source>
</evidence>
<name>A0A9D1UAB1_9BACT</name>
<dbReference type="InterPro" id="IPR015421">
    <property type="entry name" value="PyrdxlP-dep_Trfase_major"/>
</dbReference>
<dbReference type="Proteomes" id="UP000824264">
    <property type="component" value="Unassembled WGS sequence"/>
</dbReference>
<dbReference type="InterPro" id="IPR015422">
    <property type="entry name" value="PyrdxlP-dep_Trfase_small"/>
</dbReference>
<dbReference type="Pfam" id="PF00155">
    <property type="entry name" value="Aminotran_1_2"/>
    <property type="match status" value="2"/>
</dbReference>
<evidence type="ECO:0000256" key="2">
    <source>
        <dbReference type="ARBA" id="ARBA00022898"/>
    </source>
</evidence>
<reference evidence="5" key="2">
    <citation type="submission" date="2021-04" db="EMBL/GenBank/DDBJ databases">
        <authorList>
            <person name="Gilroy R."/>
        </authorList>
    </citation>
    <scope>NUCLEOTIDE SEQUENCE</scope>
    <source>
        <strain evidence="5">ChiSxjej5B17-1746</strain>
    </source>
</reference>
<evidence type="ECO:0000256" key="1">
    <source>
        <dbReference type="ARBA" id="ARBA00001933"/>
    </source>
</evidence>
<feature type="domain" description="Aminotransferase class I/classII large" evidence="4">
    <location>
        <begin position="202"/>
        <end position="404"/>
    </location>
</feature>
<feature type="region of interest" description="Disordered" evidence="3">
    <location>
        <begin position="1"/>
        <end position="28"/>
    </location>
</feature>
<feature type="domain" description="Aminotransferase class I/classII large" evidence="4">
    <location>
        <begin position="46"/>
        <end position="148"/>
    </location>
</feature>
<sequence length="434" mass="47154">MIHEKTTANAEARKAAHADETPVEPHAHGGDLLRMAEAAGRDPASLLDFSVNVRPEGPPEFIRRALFRAMNALEAYPSPHAEEACRAAARHHGLDAARFVFGNGSNELIHALARALKKRGVPGVYIVEPAFSEYALACRCAGLEVRRVWGGIAGENLGEGRGNLSEERLPTPSKDFYEGKDDQQVPEGTHSGFPQDAPEGWAVFLANPGNPSGLFRNAEDCLDLMRSRHDLLWIIDEAFIEYAGPEEEVSVLRRLPANGAALRSLTKFHAVPGVRLGYLAASPDVAEAVRAEIPAWSVNAFALAAALAVFADRSDFADRTRAENDERRADLAAALAALPGVEVYPSAANYLLFRWPHPIHLGSILLKQFGIALRDCSNYHGLGKGWFRAAVRFPEDHRRLADALRAVLETPAASFLSSNASPDLADRDSIKSKV</sequence>
<dbReference type="PANTHER" id="PTHR42885:SF1">
    <property type="entry name" value="THREONINE-PHOSPHATE DECARBOXYLASE"/>
    <property type="match status" value="1"/>
</dbReference>
<dbReference type="SUPFAM" id="SSF53383">
    <property type="entry name" value="PLP-dependent transferases"/>
    <property type="match status" value="1"/>
</dbReference>
<dbReference type="GO" id="GO:0030170">
    <property type="term" value="F:pyridoxal phosphate binding"/>
    <property type="evidence" value="ECO:0007669"/>
    <property type="project" value="InterPro"/>
</dbReference>
<dbReference type="CDD" id="cd00609">
    <property type="entry name" value="AAT_like"/>
    <property type="match status" value="1"/>
</dbReference>
<dbReference type="EMBL" id="DXGI01000357">
    <property type="protein sequence ID" value="HIW79351.1"/>
    <property type="molecule type" value="Genomic_DNA"/>
</dbReference>
<proteinExistence type="predicted"/>
<feature type="non-terminal residue" evidence="5">
    <location>
        <position position="434"/>
    </location>
</feature>
<dbReference type="Gene3D" id="3.40.640.10">
    <property type="entry name" value="Type I PLP-dependent aspartate aminotransferase-like (Major domain)"/>
    <property type="match status" value="1"/>
</dbReference>
<keyword evidence="5" id="KW-0032">Aminotransferase</keyword>
<feature type="region of interest" description="Disordered" evidence="3">
    <location>
        <begin position="160"/>
        <end position="192"/>
    </location>
</feature>
<dbReference type="Gene3D" id="3.90.1150.10">
    <property type="entry name" value="Aspartate Aminotransferase, domain 1"/>
    <property type="match status" value="1"/>
</dbReference>
<dbReference type="InterPro" id="IPR015424">
    <property type="entry name" value="PyrdxlP-dep_Trfase"/>
</dbReference>
<organism evidence="5 6">
    <name type="scientific">Candidatus Bilophila faecipullorum</name>
    <dbReference type="NCBI Taxonomy" id="2838482"/>
    <lineage>
        <taxon>Bacteria</taxon>
        <taxon>Pseudomonadati</taxon>
        <taxon>Thermodesulfobacteriota</taxon>
        <taxon>Desulfovibrionia</taxon>
        <taxon>Desulfovibrionales</taxon>
        <taxon>Desulfovibrionaceae</taxon>
        <taxon>Bilophila</taxon>
    </lineage>
</organism>
<dbReference type="GO" id="GO:0008483">
    <property type="term" value="F:transaminase activity"/>
    <property type="evidence" value="ECO:0007669"/>
    <property type="project" value="UniProtKB-KW"/>
</dbReference>
<comment type="caution">
    <text evidence="5">The sequence shown here is derived from an EMBL/GenBank/DDBJ whole genome shotgun (WGS) entry which is preliminary data.</text>
</comment>
<gene>
    <name evidence="5" type="ORF">H9874_09440</name>
</gene>
<keyword evidence="5" id="KW-0808">Transferase</keyword>
<dbReference type="InterPro" id="IPR004839">
    <property type="entry name" value="Aminotransferase_I/II_large"/>
</dbReference>
<evidence type="ECO:0000259" key="4">
    <source>
        <dbReference type="Pfam" id="PF00155"/>
    </source>
</evidence>
<reference evidence="5" key="1">
    <citation type="journal article" date="2021" name="PeerJ">
        <title>Extensive microbial diversity within the chicken gut microbiome revealed by metagenomics and culture.</title>
        <authorList>
            <person name="Gilroy R."/>
            <person name="Ravi A."/>
            <person name="Getino M."/>
            <person name="Pursley I."/>
            <person name="Horton D.L."/>
            <person name="Alikhan N.F."/>
            <person name="Baker D."/>
            <person name="Gharbi K."/>
            <person name="Hall N."/>
            <person name="Watson M."/>
            <person name="Adriaenssens E.M."/>
            <person name="Foster-Nyarko E."/>
            <person name="Jarju S."/>
            <person name="Secka A."/>
            <person name="Antonio M."/>
            <person name="Oren A."/>
            <person name="Chaudhuri R.R."/>
            <person name="La Ragione R."/>
            <person name="Hildebrand F."/>
            <person name="Pallen M.J."/>
        </authorList>
    </citation>
    <scope>NUCLEOTIDE SEQUENCE</scope>
    <source>
        <strain evidence="5">ChiSxjej5B17-1746</strain>
    </source>
</reference>
<comment type="cofactor">
    <cofactor evidence="1">
        <name>pyridoxal 5'-phosphate</name>
        <dbReference type="ChEBI" id="CHEBI:597326"/>
    </cofactor>
</comment>
<accession>A0A9D1UAB1</accession>
<dbReference type="AlphaFoldDB" id="A0A9D1UAB1"/>
<feature type="compositionally biased region" description="Basic and acidic residues" evidence="3">
    <location>
        <begin position="164"/>
        <end position="183"/>
    </location>
</feature>
<protein>
    <submittedName>
        <fullName evidence="5">Aminotransferase class I/II-fold pyridoxal phosphate-dependent enzyme</fullName>
    </submittedName>
</protein>